<sequence length="397" mass="44166">MSDRAAATVASALLEDLGVVTHDDMSNVIYNHKIRRERKKYLLSTLKEPIPGWIDNIFGPIGAGIGYASGVIRTGVYNPSASLDMVPVDLVINSIIAAAYNVGIRKHNDIPIYNYVGVYKEQSLNTFTSDESIDNARPSALYKKKNRNVFSLIRATTLSAGLDLKSPYNFNIQPSCRRLNLSAICLALHYGIAVLAAAICEKYRVNICVLLMNHGDTVFRIKRGEKIAQIVCVKIDYPRVKHTGSLSNTQRRKGRFGSSDTNIKDRVSYERTPVGDSPEKMDKEGDEGEYYFVPSSESVKPKNIPLTYSEPYLGNIYYCTYTGECLQTLHGNLITDVHLKILDSTLFVKHEEVSPSISITIENTLLQKPAQYHINRVDVKSVIVPKGSKSVSLNNVI</sequence>
<dbReference type="InterPro" id="IPR013120">
    <property type="entry name" value="FAR_NAD-bd"/>
</dbReference>
<name>A0A7R9IPF1_9NEOP</name>
<dbReference type="Pfam" id="PF07993">
    <property type="entry name" value="NAD_binding_4"/>
    <property type="match status" value="1"/>
</dbReference>
<feature type="domain" description="Thioester reductase (TE)" evidence="6">
    <location>
        <begin position="47"/>
        <end position="95"/>
    </location>
</feature>
<reference evidence="7" key="1">
    <citation type="submission" date="2020-11" db="EMBL/GenBank/DDBJ databases">
        <authorList>
            <person name="Tran Van P."/>
        </authorList>
    </citation>
    <scope>NUCLEOTIDE SEQUENCE</scope>
</reference>
<dbReference type="Gene3D" id="2.70.40.10">
    <property type="match status" value="1"/>
</dbReference>
<gene>
    <name evidence="7" type="ORF">TTEB3V08_LOCUS10050</name>
</gene>
<dbReference type="GO" id="GO:0000287">
    <property type="term" value="F:magnesium ion binding"/>
    <property type="evidence" value="ECO:0007669"/>
    <property type="project" value="InterPro"/>
</dbReference>
<dbReference type="PANTHER" id="PTHR11241:SF0">
    <property type="entry name" value="DEOXYURIDINE 5'-TRIPHOSPHATE NUCLEOTIDOHYDROLASE"/>
    <property type="match status" value="1"/>
</dbReference>
<dbReference type="Pfam" id="PF00692">
    <property type="entry name" value="dUTPase"/>
    <property type="match status" value="1"/>
</dbReference>
<dbReference type="PANTHER" id="PTHR11241">
    <property type="entry name" value="DEOXYURIDINE 5'-TRIPHOSPHATE NUCLEOTIDOHYDROLASE"/>
    <property type="match status" value="1"/>
</dbReference>
<dbReference type="EC" id="3.6.1.23" evidence="3"/>
<dbReference type="SUPFAM" id="SSF51283">
    <property type="entry name" value="dUTPase-like"/>
    <property type="match status" value="1"/>
</dbReference>
<evidence type="ECO:0000259" key="6">
    <source>
        <dbReference type="Pfam" id="PF07993"/>
    </source>
</evidence>
<comment type="similarity">
    <text evidence="2">Belongs to the dUTPase family.</text>
</comment>
<comment type="pathway">
    <text evidence="1">Pyrimidine metabolism; dUMP biosynthesis; dUMP from dCTP (dUTP route): step 2/2.</text>
</comment>
<evidence type="ECO:0000259" key="5">
    <source>
        <dbReference type="Pfam" id="PF00692"/>
    </source>
</evidence>
<dbReference type="GO" id="GO:0006226">
    <property type="term" value="P:dUMP biosynthetic process"/>
    <property type="evidence" value="ECO:0007669"/>
    <property type="project" value="InterPro"/>
</dbReference>
<dbReference type="EMBL" id="OE005687">
    <property type="protein sequence ID" value="CAD7462155.1"/>
    <property type="molecule type" value="Genomic_DNA"/>
</dbReference>
<evidence type="ECO:0000256" key="3">
    <source>
        <dbReference type="ARBA" id="ARBA00012379"/>
    </source>
</evidence>
<evidence type="ECO:0000313" key="7">
    <source>
        <dbReference type="EMBL" id="CAD7462155.1"/>
    </source>
</evidence>
<dbReference type="InterPro" id="IPR008181">
    <property type="entry name" value="dUTPase"/>
</dbReference>
<evidence type="ECO:0000256" key="2">
    <source>
        <dbReference type="ARBA" id="ARBA00006581"/>
    </source>
</evidence>
<organism evidence="7">
    <name type="scientific">Timema tahoe</name>
    <dbReference type="NCBI Taxonomy" id="61484"/>
    <lineage>
        <taxon>Eukaryota</taxon>
        <taxon>Metazoa</taxon>
        <taxon>Ecdysozoa</taxon>
        <taxon>Arthropoda</taxon>
        <taxon>Hexapoda</taxon>
        <taxon>Insecta</taxon>
        <taxon>Pterygota</taxon>
        <taxon>Neoptera</taxon>
        <taxon>Polyneoptera</taxon>
        <taxon>Phasmatodea</taxon>
        <taxon>Timematodea</taxon>
        <taxon>Timematoidea</taxon>
        <taxon>Timematidae</taxon>
        <taxon>Timema</taxon>
    </lineage>
</organism>
<keyword evidence="4" id="KW-0546">Nucleotide metabolism</keyword>
<evidence type="ECO:0000256" key="1">
    <source>
        <dbReference type="ARBA" id="ARBA00005142"/>
    </source>
</evidence>
<dbReference type="InterPro" id="IPR036157">
    <property type="entry name" value="dUTPase-like_sf"/>
</dbReference>
<dbReference type="GO" id="GO:0004170">
    <property type="term" value="F:dUTP diphosphatase activity"/>
    <property type="evidence" value="ECO:0007669"/>
    <property type="project" value="UniProtKB-EC"/>
</dbReference>
<evidence type="ECO:0000256" key="4">
    <source>
        <dbReference type="ARBA" id="ARBA00023080"/>
    </source>
</evidence>
<dbReference type="GO" id="GO:0046081">
    <property type="term" value="P:dUTP catabolic process"/>
    <property type="evidence" value="ECO:0007669"/>
    <property type="project" value="InterPro"/>
</dbReference>
<dbReference type="InterPro" id="IPR029054">
    <property type="entry name" value="dUTPase-like"/>
</dbReference>
<feature type="domain" description="dUTPase-like" evidence="5">
    <location>
        <begin position="154"/>
        <end position="259"/>
    </location>
</feature>
<proteinExistence type="inferred from homology"/>
<dbReference type="AlphaFoldDB" id="A0A7R9IPF1"/>
<protein>
    <recommendedName>
        <fullName evidence="3">dUTP diphosphatase</fullName>
        <ecNumber evidence="3">3.6.1.23</ecNumber>
    </recommendedName>
</protein>
<accession>A0A7R9IPF1</accession>